<proteinExistence type="predicted"/>
<sequence length="182" mass="20933">MKIYLNDLEKDRGNFVNYHFLVSPEMLSIEEENFVIKELITLNISASYTGRELIIKGSFKTRIGIHCSRCLDYFNLLLEGDFLERFQHSSHMEMDIEEMNIIDKNSIIEGTIPGEFMEGEAFHLDKILRDNVFLALPLKPLCSENCKGLCLSCGENLNHADCGCKIESIDPRLEGLKNYFKE</sequence>
<protein>
    <submittedName>
        <fullName evidence="1">DUF177 domain-containing protein</fullName>
    </submittedName>
</protein>
<evidence type="ECO:0000313" key="1">
    <source>
        <dbReference type="EMBL" id="RQD77843.1"/>
    </source>
</evidence>
<evidence type="ECO:0000313" key="2">
    <source>
        <dbReference type="Proteomes" id="UP000285138"/>
    </source>
</evidence>
<dbReference type="Proteomes" id="UP000285138">
    <property type="component" value="Unassembled WGS sequence"/>
</dbReference>
<dbReference type="Pfam" id="PF02620">
    <property type="entry name" value="YceD"/>
    <property type="match status" value="1"/>
</dbReference>
<dbReference type="InterPro" id="IPR003772">
    <property type="entry name" value="YceD"/>
</dbReference>
<dbReference type="EMBL" id="QZAA01000053">
    <property type="protein sequence ID" value="RQD77843.1"/>
    <property type="molecule type" value="Genomic_DNA"/>
</dbReference>
<dbReference type="PANTHER" id="PTHR34374:SF1">
    <property type="entry name" value="LARGE RIBOSOMAL RNA SUBUNIT ACCUMULATION PROTEIN YCED HOMOLOG 1, CHLOROPLASTIC"/>
    <property type="match status" value="1"/>
</dbReference>
<name>A0A424YHV3_9FIRM</name>
<accession>A0A424YHV3</accession>
<organism evidence="1 2">
    <name type="scientific">Candidatus Syntrophonatronum acetioxidans</name>
    <dbReference type="NCBI Taxonomy" id="1795816"/>
    <lineage>
        <taxon>Bacteria</taxon>
        <taxon>Bacillati</taxon>
        <taxon>Bacillota</taxon>
        <taxon>Clostridia</taxon>
        <taxon>Eubacteriales</taxon>
        <taxon>Syntrophomonadaceae</taxon>
        <taxon>Candidatus Syntrophonatronum</taxon>
    </lineage>
</organism>
<comment type="caution">
    <text evidence="1">The sequence shown here is derived from an EMBL/GenBank/DDBJ whole genome shotgun (WGS) entry which is preliminary data.</text>
</comment>
<dbReference type="PANTHER" id="PTHR34374">
    <property type="entry name" value="LARGE RIBOSOMAL RNA SUBUNIT ACCUMULATION PROTEIN YCED HOMOLOG 1, CHLOROPLASTIC"/>
    <property type="match status" value="1"/>
</dbReference>
<reference evidence="1 2" key="1">
    <citation type="submission" date="2018-08" db="EMBL/GenBank/DDBJ databases">
        <title>The metabolism and importance of syntrophic acetate oxidation coupled to methane or sulfide production in haloalkaline environments.</title>
        <authorList>
            <person name="Timmers P.H.A."/>
            <person name="Vavourakis C.D."/>
            <person name="Sorokin D.Y."/>
            <person name="Sinninghe Damste J.S."/>
            <person name="Muyzer G."/>
            <person name="Stams A.J.M."/>
            <person name="Plugge C.M."/>
        </authorList>
    </citation>
    <scope>NUCLEOTIDE SEQUENCE [LARGE SCALE GENOMIC DNA]</scope>
    <source>
        <strain evidence="1">MSAO_Bac1</strain>
    </source>
</reference>
<gene>
    <name evidence="1" type="ORF">D5R97_01645</name>
</gene>
<dbReference type="AlphaFoldDB" id="A0A424YHV3"/>